<evidence type="ECO:0008006" key="3">
    <source>
        <dbReference type="Google" id="ProtNLM"/>
    </source>
</evidence>
<accession>A0A1E2VB75</accession>
<proteinExistence type="predicted"/>
<name>A0A1E2VB75_9GAMM</name>
<dbReference type="AlphaFoldDB" id="A0A1E2VB75"/>
<gene>
    <name evidence="1" type="ORF">BFW38_12515</name>
</gene>
<dbReference type="STRING" id="197479.BFW38_12515"/>
<reference evidence="1 2" key="1">
    <citation type="submission" date="2016-08" db="EMBL/GenBank/DDBJ databases">
        <authorList>
            <person name="Seilhamer J.J."/>
        </authorList>
    </citation>
    <scope>NUCLEOTIDE SEQUENCE [LARGE SCALE GENOMIC DNA]</scope>
    <source>
        <strain evidence="1 2">PH27A</strain>
    </source>
</reference>
<evidence type="ECO:0000313" key="1">
    <source>
        <dbReference type="EMBL" id="ODC04231.1"/>
    </source>
</evidence>
<organism evidence="1 2">
    <name type="scientific">Terasakiispira papahanaumokuakeensis</name>
    <dbReference type="NCBI Taxonomy" id="197479"/>
    <lineage>
        <taxon>Bacteria</taxon>
        <taxon>Pseudomonadati</taxon>
        <taxon>Pseudomonadota</taxon>
        <taxon>Gammaproteobacteria</taxon>
        <taxon>Oceanospirillales</taxon>
        <taxon>Terasakiispira</taxon>
    </lineage>
</organism>
<protein>
    <recommendedName>
        <fullName evidence="3">VacJ</fullName>
    </recommendedName>
</protein>
<dbReference type="OrthoDB" id="5737962at2"/>
<comment type="caution">
    <text evidence="1">The sequence shown here is derived from an EMBL/GenBank/DDBJ whole genome shotgun (WGS) entry which is preliminary data.</text>
</comment>
<keyword evidence="2" id="KW-1185">Reference proteome</keyword>
<dbReference type="RefSeq" id="WP_068999187.1">
    <property type="nucleotide sequence ID" value="NZ_MDTQ01000001.1"/>
</dbReference>
<evidence type="ECO:0000313" key="2">
    <source>
        <dbReference type="Proteomes" id="UP000094291"/>
    </source>
</evidence>
<dbReference type="EMBL" id="MDTQ01000001">
    <property type="protein sequence ID" value="ODC04231.1"/>
    <property type="molecule type" value="Genomic_DNA"/>
</dbReference>
<sequence>MKMLNRSAISVRLKQPFVDWVNGLDNAQEETVTLAEANQEATVYLVPELDGPEDLGALLEERYLDILENEWLSWEEDSRLWPDNPDRELFDRMIEIEPSFMAFDLDEQAPLMGLPMDEVLDLEAD</sequence>
<dbReference type="Proteomes" id="UP000094291">
    <property type="component" value="Unassembled WGS sequence"/>
</dbReference>